<dbReference type="GO" id="GO:0005615">
    <property type="term" value="C:extracellular space"/>
    <property type="evidence" value="ECO:0007669"/>
    <property type="project" value="TreeGrafter"/>
</dbReference>
<evidence type="ECO:0000256" key="3">
    <source>
        <dbReference type="ARBA" id="ARBA00011719"/>
    </source>
</evidence>
<dbReference type="Gene3D" id="3.80.10.10">
    <property type="entry name" value="Ribonuclease Inhibitor"/>
    <property type="match status" value="4"/>
</dbReference>
<dbReference type="InterPro" id="IPR000372">
    <property type="entry name" value="LRRNT"/>
</dbReference>
<evidence type="ECO:0000256" key="10">
    <source>
        <dbReference type="ARBA" id="ARBA00022737"/>
    </source>
</evidence>
<dbReference type="FunFam" id="3.80.10.10:FF:000092">
    <property type="entry name" value="keratocan isoform X1"/>
    <property type="match status" value="1"/>
</dbReference>
<evidence type="ECO:0000256" key="12">
    <source>
        <dbReference type="ARBA" id="ARBA00023157"/>
    </source>
</evidence>
<dbReference type="PROSITE" id="PS51450">
    <property type="entry name" value="LRR"/>
    <property type="match status" value="3"/>
</dbReference>
<evidence type="ECO:0000256" key="18">
    <source>
        <dbReference type="ARBA" id="ARBA00080737"/>
    </source>
</evidence>
<comment type="function">
    <text evidence="16">Plays an important role in generating and maintaining a transparent matrix within the corneal stroma.</text>
</comment>
<dbReference type="SMART" id="SM00364">
    <property type="entry name" value="LRR_BAC"/>
    <property type="match status" value="10"/>
</dbReference>
<comment type="subcellular location">
    <subcellularLocation>
        <location evidence="1">Secreted</location>
        <location evidence="1">Extracellular space</location>
        <location evidence="1">Extracellular matrix</location>
    </subcellularLocation>
</comment>
<dbReference type="EMBL" id="LMAW01003100">
    <property type="protein sequence ID" value="KQK74050.1"/>
    <property type="molecule type" value="Genomic_DNA"/>
</dbReference>
<proteinExistence type="inferred from homology"/>
<evidence type="ECO:0000256" key="16">
    <source>
        <dbReference type="ARBA" id="ARBA00056390"/>
    </source>
</evidence>
<dbReference type="FunFam" id="3.80.10.10:FF:000063">
    <property type="entry name" value="Lumican"/>
    <property type="match status" value="1"/>
</dbReference>
<dbReference type="FunFam" id="3.80.10.10:FF:000133">
    <property type="entry name" value="prolargin"/>
    <property type="match status" value="1"/>
</dbReference>
<keyword evidence="14" id="KW-0873">Pyrrolidone carboxylic acid</keyword>
<protein>
    <recommendedName>
        <fullName evidence="15">Keratocan</fullName>
    </recommendedName>
    <alternativeName>
        <fullName evidence="17">Keratan sulfate proteoglycan keratocan</fullName>
    </alternativeName>
    <alternativeName>
        <fullName evidence="18">Keratan sulfate proteoglycan lumican</fullName>
    </alternativeName>
    <alternativeName>
        <fullName evidence="4">Lumican</fullName>
    </alternativeName>
</protein>
<organism evidence="20 21">
    <name type="scientific">Amazona aestiva</name>
    <name type="common">Blue-fronted Amazon parrot</name>
    <dbReference type="NCBI Taxonomy" id="12930"/>
    <lineage>
        <taxon>Eukaryota</taxon>
        <taxon>Metazoa</taxon>
        <taxon>Chordata</taxon>
        <taxon>Craniata</taxon>
        <taxon>Vertebrata</taxon>
        <taxon>Euteleostomi</taxon>
        <taxon>Archelosauria</taxon>
        <taxon>Archosauria</taxon>
        <taxon>Dinosauria</taxon>
        <taxon>Saurischia</taxon>
        <taxon>Theropoda</taxon>
        <taxon>Coelurosauria</taxon>
        <taxon>Aves</taxon>
        <taxon>Neognathae</taxon>
        <taxon>Neoaves</taxon>
        <taxon>Telluraves</taxon>
        <taxon>Australaves</taxon>
        <taxon>Psittaciformes</taxon>
        <taxon>Psittacidae</taxon>
        <taxon>Amazona</taxon>
    </lineage>
</organism>
<name>A0A0Q3UPY6_AMAAE</name>
<keyword evidence="8" id="KW-0765">Sulfation</keyword>
<keyword evidence="21" id="KW-1185">Reference proteome</keyword>
<dbReference type="SMART" id="SM00369">
    <property type="entry name" value="LRR_TYP"/>
    <property type="match status" value="14"/>
</dbReference>
<evidence type="ECO:0000259" key="19">
    <source>
        <dbReference type="SMART" id="SM00013"/>
    </source>
</evidence>
<dbReference type="FunFam" id="3.80.10.10:FF:000073">
    <property type="entry name" value="Lumican"/>
    <property type="match status" value="1"/>
</dbReference>
<keyword evidence="5" id="KW-0964">Secreted</keyword>
<evidence type="ECO:0000256" key="5">
    <source>
        <dbReference type="ARBA" id="ARBA00022525"/>
    </source>
</evidence>
<dbReference type="Pfam" id="PF01462">
    <property type="entry name" value="LRRNT"/>
    <property type="match status" value="2"/>
</dbReference>
<gene>
    <name evidence="20" type="ORF">AAES_162745</name>
</gene>
<evidence type="ECO:0000313" key="21">
    <source>
        <dbReference type="Proteomes" id="UP000051836"/>
    </source>
</evidence>
<dbReference type="Pfam" id="PF13516">
    <property type="entry name" value="LRR_6"/>
    <property type="match status" value="1"/>
</dbReference>
<feature type="domain" description="LRRNT" evidence="19">
    <location>
        <begin position="449"/>
        <end position="483"/>
    </location>
</feature>
<evidence type="ECO:0000256" key="4">
    <source>
        <dbReference type="ARBA" id="ARBA00013370"/>
    </source>
</evidence>
<evidence type="ECO:0000256" key="8">
    <source>
        <dbReference type="ARBA" id="ARBA00022641"/>
    </source>
</evidence>
<sequence>MNNCMKGSGRLVPPDTVYSIYWSIQTLIASALGIEESSFKAVRQEALIHFYLEHLHGTRRIAKMTLNSLPVFLLLISGIFCQYDYGPADDYGYDPFGPSAAVCAPECNCPLSYPTAMYCDNLKLKTIPIVPSGIKYLYLRNNMIESIEENTFDNVTDLQWLILDHNHLENSKIKGRVFSKLKNLKKLHINYNNLTEAVGPLPKTLDDLQLSHNKITKVNPGALEGLVNLTVIHLQNNQLKADSISGAFKGLNSLLYLDLSFNRLTKLPTGLPHSLLMLYFDNNQISNVPDEYFQGFKALQYLRLSHNKLTDSGIPGNVFNITSLVELDLSFNQLKSIPTVSENLENFYLQVNKINKFPLSSFCKVVGPTTYSKITHLRLDGNNITRADLPQEMYNCLRVAAEISLEQIMTLKVCTRLLILFLFNSVWTRTVRQVYDELDPEHWSHYTSECPRECFCPPSFPNALYCDNKGLKEIPAIPARIWYLYLQNNLIETISEKSFVNATYLRWINLNKNKITNSGIESGVLSKLKRLLYLFLEDNELEEVPAPLPVGLEQLRLARNRISRIPEGAFGNLENLTMLDLHQNSLLDSALQSNTFQGLNNLMQLNIAKNSLKKMPLSIPANTLQLFLDNNSIEVIPENYFSAIPKVTFLRLNYNKLSDDGIPPNGFNVSSILDLQLSHNQLTKIPPINAHLEHLHLDHNRIKSVNGTQICPVSISVAEGHGFYGNIPRLRYLRLDGNEIQPPIPLDVMICFRLLQAVVI</sequence>
<evidence type="ECO:0000256" key="15">
    <source>
        <dbReference type="ARBA" id="ARBA00041182"/>
    </source>
</evidence>
<evidence type="ECO:0000256" key="9">
    <source>
        <dbReference type="ARBA" id="ARBA00022729"/>
    </source>
</evidence>
<evidence type="ECO:0000256" key="6">
    <source>
        <dbReference type="ARBA" id="ARBA00022530"/>
    </source>
</evidence>
<evidence type="ECO:0000256" key="13">
    <source>
        <dbReference type="ARBA" id="ARBA00023180"/>
    </source>
</evidence>
<reference evidence="20 21" key="1">
    <citation type="submission" date="2015-10" db="EMBL/GenBank/DDBJ databases">
        <authorList>
            <person name="Gilbert D.G."/>
        </authorList>
    </citation>
    <scope>NUCLEOTIDE SEQUENCE [LARGE SCALE GENOMIC DNA]</scope>
    <source>
        <strain evidence="20">FVVF132</strain>
    </source>
</reference>
<dbReference type="InterPro" id="IPR003591">
    <property type="entry name" value="Leu-rich_rpt_typical-subtyp"/>
</dbReference>
<keyword evidence="10" id="KW-0677">Repeat</keyword>
<accession>A0A0Q3UPY6</accession>
<evidence type="ECO:0000256" key="17">
    <source>
        <dbReference type="ARBA" id="ARBA00077447"/>
    </source>
</evidence>
<comment type="caution">
    <text evidence="20">The sequence shown here is derived from an EMBL/GenBank/DDBJ whole genome shotgun (WGS) entry which is preliminary data.</text>
</comment>
<dbReference type="SMART" id="SM00013">
    <property type="entry name" value="LRRNT"/>
    <property type="match status" value="2"/>
</dbReference>
<keyword evidence="13" id="KW-0325">Glycoprotein</keyword>
<comment type="similarity">
    <text evidence="2">Belongs to the small leucine-rich proteoglycan (SLRP) family. SLRP class II subfamily.</text>
</comment>
<dbReference type="InterPro" id="IPR032675">
    <property type="entry name" value="LRR_dom_sf"/>
</dbReference>
<keyword evidence="11" id="KW-0654">Proteoglycan</keyword>
<dbReference type="PANTHER" id="PTHR45712:SF6">
    <property type="entry name" value="LUMICAN"/>
    <property type="match status" value="1"/>
</dbReference>
<dbReference type="STRING" id="12930.A0A0Q3UPY6"/>
<evidence type="ECO:0000256" key="14">
    <source>
        <dbReference type="ARBA" id="ARBA00023283"/>
    </source>
</evidence>
<dbReference type="OrthoDB" id="5789657at2759"/>
<dbReference type="InterPro" id="IPR050333">
    <property type="entry name" value="SLRP"/>
</dbReference>
<evidence type="ECO:0000256" key="11">
    <source>
        <dbReference type="ARBA" id="ARBA00022974"/>
    </source>
</evidence>
<dbReference type="SMART" id="SM00365">
    <property type="entry name" value="LRR_SD22"/>
    <property type="match status" value="9"/>
</dbReference>
<feature type="domain" description="LRRNT" evidence="19">
    <location>
        <begin position="102"/>
        <end position="136"/>
    </location>
</feature>
<dbReference type="GO" id="GO:0005518">
    <property type="term" value="F:collagen binding"/>
    <property type="evidence" value="ECO:0007669"/>
    <property type="project" value="TreeGrafter"/>
</dbReference>
<dbReference type="PRINTS" id="PR00019">
    <property type="entry name" value="LEURICHRPT"/>
</dbReference>
<dbReference type="AlphaFoldDB" id="A0A0Q3UPY6"/>
<dbReference type="PANTHER" id="PTHR45712">
    <property type="entry name" value="AGAP008170-PA"/>
    <property type="match status" value="1"/>
</dbReference>
<dbReference type="InterPro" id="IPR001611">
    <property type="entry name" value="Leu-rich_rpt"/>
</dbReference>
<keyword evidence="12" id="KW-1015">Disulfide bond</keyword>
<dbReference type="FunFam" id="3.80.10.10:FF:000151">
    <property type="entry name" value="Lumican"/>
    <property type="match status" value="1"/>
</dbReference>
<dbReference type="Pfam" id="PF13855">
    <property type="entry name" value="LRR_8"/>
    <property type="match status" value="5"/>
</dbReference>
<evidence type="ECO:0000256" key="1">
    <source>
        <dbReference type="ARBA" id="ARBA00004498"/>
    </source>
</evidence>
<keyword evidence="6" id="KW-0272">Extracellular matrix</keyword>
<keyword evidence="7" id="KW-0433">Leucine-rich repeat</keyword>
<comment type="subunit">
    <text evidence="3">Binds to laminin.</text>
</comment>
<dbReference type="Proteomes" id="UP000051836">
    <property type="component" value="Unassembled WGS sequence"/>
</dbReference>
<keyword evidence="9" id="KW-0732">Signal</keyword>
<evidence type="ECO:0000313" key="20">
    <source>
        <dbReference type="EMBL" id="KQK74050.1"/>
    </source>
</evidence>
<evidence type="ECO:0000256" key="2">
    <source>
        <dbReference type="ARBA" id="ARBA00005818"/>
    </source>
</evidence>
<dbReference type="SUPFAM" id="SSF52058">
    <property type="entry name" value="L domain-like"/>
    <property type="match status" value="2"/>
</dbReference>
<evidence type="ECO:0000256" key="7">
    <source>
        <dbReference type="ARBA" id="ARBA00022614"/>
    </source>
</evidence>